<evidence type="ECO:0000313" key="2">
    <source>
        <dbReference type="Proteomes" id="UP000438429"/>
    </source>
</evidence>
<name>A0A6A4TQ41_SCOMX</name>
<proteinExistence type="predicted"/>
<gene>
    <name evidence="1" type="ORF">F2P81_000642</name>
</gene>
<sequence>MRKKRVALSPLMLHQLTSVYYSHAEVAPPTSARLTLTETIETYKAARQSSAFVSFPTSRNRILSFDRRQPLTRVQSDEFRHGRC</sequence>
<evidence type="ECO:0000313" key="1">
    <source>
        <dbReference type="EMBL" id="KAF0047009.1"/>
    </source>
</evidence>
<dbReference type="AlphaFoldDB" id="A0A6A4TQ41"/>
<dbReference type="Proteomes" id="UP000438429">
    <property type="component" value="Unassembled WGS sequence"/>
</dbReference>
<comment type="caution">
    <text evidence="1">The sequence shown here is derived from an EMBL/GenBank/DDBJ whole genome shotgun (WGS) entry which is preliminary data.</text>
</comment>
<protein>
    <submittedName>
        <fullName evidence="1">Uncharacterized protein</fullName>
    </submittedName>
</protein>
<organism evidence="1 2">
    <name type="scientific">Scophthalmus maximus</name>
    <name type="common">Turbot</name>
    <name type="synonym">Psetta maxima</name>
    <dbReference type="NCBI Taxonomy" id="52904"/>
    <lineage>
        <taxon>Eukaryota</taxon>
        <taxon>Metazoa</taxon>
        <taxon>Chordata</taxon>
        <taxon>Craniata</taxon>
        <taxon>Vertebrata</taxon>
        <taxon>Euteleostomi</taxon>
        <taxon>Actinopterygii</taxon>
        <taxon>Neopterygii</taxon>
        <taxon>Teleostei</taxon>
        <taxon>Neoteleostei</taxon>
        <taxon>Acanthomorphata</taxon>
        <taxon>Carangaria</taxon>
        <taxon>Pleuronectiformes</taxon>
        <taxon>Pleuronectoidei</taxon>
        <taxon>Scophthalmidae</taxon>
        <taxon>Scophthalmus</taxon>
    </lineage>
</organism>
<dbReference type="EMBL" id="VEVO01000001">
    <property type="protein sequence ID" value="KAF0047009.1"/>
    <property type="molecule type" value="Genomic_DNA"/>
</dbReference>
<accession>A0A6A4TQ41</accession>
<reference evidence="1 2" key="1">
    <citation type="submission" date="2019-06" db="EMBL/GenBank/DDBJ databases">
        <title>Draft genomes of female and male turbot (Scophthalmus maximus).</title>
        <authorList>
            <person name="Xu H."/>
            <person name="Xu X.-W."/>
            <person name="Shao C."/>
            <person name="Chen S."/>
        </authorList>
    </citation>
    <scope>NUCLEOTIDE SEQUENCE [LARGE SCALE GENOMIC DNA]</scope>
    <source>
        <strain evidence="1">Ysfricsl-2016a</strain>
        <tissue evidence="1">Blood</tissue>
    </source>
</reference>